<feature type="region of interest" description="Disordered" evidence="1">
    <location>
        <begin position="468"/>
        <end position="545"/>
    </location>
</feature>
<keyword evidence="4" id="KW-1185">Reference proteome</keyword>
<dbReference type="Gene3D" id="3.40.50.800">
    <property type="entry name" value="Anticodon-binding domain"/>
    <property type="match status" value="1"/>
</dbReference>
<dbReference type="EMBL" id="CAJNOH010007278">
    <property type="protein sequence ID" value="CAF1453948.1"/>
    <property type="molecule type" value="Genomic_DNA"/>
</dbReference>
<feature type="compositionally biased region" description="Basic and acidic residues" evidence="1">
    <location>
        <begin position="525"/>
        <end position="545"/>
    </location>
</feature>
<feature type="non-terminal residue" evidence="3">
    <location>
        <position position="805"/>
    </location>
</feature>
<dbReference type="InterPro" id="IPR036621">
    <property type="entry name" value="Anticodon-bd_dom_sf"/>
</dbReference>
<dbReference type="PANTHER" id="PTHR23295:SF6">
    <property type="entry name" value="NEOSIN, ISOFORM A"/>
    <property type="match status" value="1"/>
</dbReference>
<dbReference type="SUPFAM" id="SSF52954">
    <property type="entry name" value="Class II aaRS ABD-related"/>
    <property type="match status" value="1"/>
</dbReference>
<organism evidence="3 4">
    <name type="scientific">Rotaria sordida</name>
    <dbReference type="NCBI Taxonomy" id="392033"/>
    <lineage>
        <taxon>Eukaryota</taxon>
        <taxon>Metazoa</taxon>
        <taxon>Spiralia</taxon>
        <taxon>Gnathifera</taxon>
        <taxon>Rotifera</taxon>
        <taxon>Eurotatoria</taxon>
        <taxon>Bdelloidea</taxon>
        <taxon>Philodinida</taxon>
        <taxon>Philodinidae</taxon>
        <taxon>Rotaria</taxon>
    </lineage>
</organism>
<feature type="compositionally biased region" description="Basic and acidic residues" evidence="1">
    <location>
        <begin position="468"/>
        <end position="482"/>
    </location>
</feature>
<dbReference type="SUPFAM" id="SSF52540">
    <property type="entry name" value="P-loop containing nucleoside triphosphate hydrolases"/>
    <property type="match status" value="1"/>
</dbReference>
<dbReference type="EMBL" id="CAJNOL010008922">
    <property type="protein sequence ID" value="CAF1639875.1"/>
    <property type="molecule type" value="Genomic_DNA"/>
</dbReference>
<dbReference type="AlphaFoldDB" id="A0A816DX19"/>
<dbReference type="Proteomes" id="UP000663870">
    <property type="component" value="Unassembled WGS sequence"/>
</dbReference>
<reference evidence="3" key="1">
    <citation type="submission" date="2021-02" db="EMBL/GenBank/DDBJ databases">
        <authorList>
            <person name="Nowell W R."/>
        </authorList>
    </citation>
    <scope>NUCLEOTIDE SEQUENCE</scope>
</reference>
<proteinExistence type="predicted"/>
<evidence type="ECO:0000256" key="1">
    <source>
        <dbReference type="SAM" id="MobiDB-lite"/>
    </source>
</evidence>
<dbReference type="InterPro" id="IPR027417">
    <property type="entry name" value="P-loop_NTPase"/>
</dbReference>
<gene>
    <name evidence="3" type="ORF">JXQ802_LOCUS53032</name>
    <name evidence="2" type="ORF">PYM288_LOCUS36666</name>
</gene>
<protein>
    <submittedName>
        <fullName evidence="3">Uncharacterized protein</fullName>
    </submittedName>
</protein>
<comment type="caution">
    <text evidence="3">The sequence shown here is derived from an EMBL/GenBank/DDBJ whole genome shotgun (WGS) entry which is preliminary data.</text>
</comment>
<dbReference type="Gene3D" id="3.40.50.300">
    <property type="entry name" value="P-loop containing nucleotide triphosphate hydrolases"/>
    <property type="match status" value="1"/>
</dbReference>
<accession>A0A816DX19</accession>
<feature type="non-terminal residue" evidence="3">
    <location>
        <position position="1"/>
    </location>
</feature>
<sequence length="805" mass="93677">NSNEMKINAGVRRNCLSLSRSYSTGLNQSSNKESCYTIISVSDNSKQIVDCQIIIVNIHQKFDFFLIRTKNNEIKNIYFLNKSGYYAEEISSHLVYHGLSTSVILLRKDYTLTEAIKNAAREKSLYGIIAMPMDEKRRTASFHILYGQTEEHRNLKLQDGYYIILTNFTCYKQWFRNEEINLNDCRNKNIPSIGFVEPTLSYEDKLSLSKVLRRLADGKQLKLEEIDHVIAYLLEVPFVYLWHTPLTNGDDTPTALLMLNFILERISNDIFRFISSKPPPSQTMKQQLTPQQITNLKVLTGGSIKINHDLVRDAFIILNDQNVKVKTKRMSPWAKYFYYSLKNKVTILAPVTFLVSNDNDDDDDDDDDEDEEFAGASISSEPSLFVKYSCFSNQANLCIEWVGDGCETIMASMLVDLGKIGAQQLTWTLQTDNILLMQKDLQFNKEILNDFNKALDYVLSVIDEKEDNKQHRTIDTRDRTDNVDQYATGNIRDGQESPSRIGWDDDDSDEQRTQWKHSTLNDSYNRQDYKKHGDTDYNNRKYIDNRLPKPSFRKSKYEDFDQHYRRNWKEEQKHIDGEWYNNEDVFDDKLNPLINIGEERKKKCISAQERPINQDIKKWKKNQMIQSDVVSKLNYGQDFDDDSNSRVHLLLTNIVPPFLDDQLGFIQQFKPVIPVKDSASYMAVIDRKCCQSVQKYREQKEQRLAQEKFELGGIKLGNILGIKCHDQKNDQSEDIDYKKSQKFAEHMQEKTDAISDFARKRTIDEQRKFLSIYAIRDDLLKIIRENNIIICVGETGSGKTTQMTQ</sequence>
<dbReference type="Proteomes" id="UP000663854">
    <property type="component" value="Unassembled WGS sequence"/>
</dbReference>
<evidence type="ECO:0000313" key="2">
    <source>
        <dbReference type="EMBL" id="CAF1453948.1"/>
    </source>
</evidence>
<evidence type="ECO:0000313" key="4">
    <source>
        <dbReference type="Proteomes" id="UP000663870"/>
    </source>
</evidence>
<dbReference type="InterPro" id="IPR052600">
    <property type="entry name" value="Nuc_rcpt_coact/corep"/>
</dbReference>
<dbReference type="PANTHER" id="PTHR23295">
    <property type="entry name" value="NUCLEAR RECEPTOR COACTIVATOR 5-RELATED"/>
    <property type="match status" value="1"/>
</dbReference>
<name>A0A816DX19_9BILA</name>
<evidence type="ECO:0000313" key="3">
    <source>
        <dbReference type="EMBL" id="CAF1639875.1"/>
    </source>
</evidence>